<feature type="binding site" evidence="9 12">
    <location>
        <position position="126"/>
    </location>
    <ligand>
        <name>substrate</name>
    </ligand>
</feature>
<evidence type="ECO:0000256" key="5">
    <source>
        <dbReference type="ARBA" id="ARBA00022723"/>
    </source>
</evidence>
<dbReference type="InterPro" id="IPR011258">
    <property type="entry name" value="BPG-indep_PGM_N"/>
</dbReference>
<feature type="domain" description="Metalloenzyme" evidence="15">
    <location>
        <begin position="7"/>
        <end position="517"/>
    </location>
</feature>
<dbReference type="Pfam" id="PF01676">
    <property type="entry name" value="Metalloenzyme"/>
    <property type="match status" value="1"/>
</dbReference>
<feature type="binding site" evidence="9 13">
    <location>
        <position position="466"/>
    </location>
    <ligand>
        <name>Mn(2+)</name>
        <dbReference type="ChEBI" id="CHEBI:29035"/>
        <label>1</label>
    </ligand>
</feature>
<protein>
    <recommendedName>
        <fullName evidence="9 10">2,3-bisphosphoglycerate-independent phosphoglycerate mutase</fullName>
        <shortName evidence="9">BPG-independent PGAM</shortName>
        <shortName evidence="9">Phosphoglyceromutase</shortName>
        <shortName evidence="9">iPGM</shortName>
        <ecNumber evidence="9 10">5.4.2.12</ecNumber>
    </recommendedName>
</protein>
<comment type="pathway">
    <text evidence="3 9">Carbohydrate degradation; glycolysis; pyruvate from D-glyceraldehyde 3-phosphate: step 3/5.</text>
</comment>
<dbReference type="GO" id="GO:0006007">
    <property type="term" value="P:glucose catabolic process"/>
    <property type="evidence" value="ECO:0007669"/>
    <property type="project" value="InterPro"/>
</dbReference>
<feature type="binding site" evidence="9 12">
    <location>
        <position position="338"/>
    </location>
    <ligand>
        <name>substrate</name>
    </ligand>
</feature>
<dbReference type="NCBIfam" id="TIGR01307">
    <property type="entry name" value="pgm_bpd_ind"/>
    <property type="match status" value="1"/>
</dbReference>
<gene>
    <name evidence="9" type="primary">gpmI</name>
    <name evidence="17" type="ORF">A3B10_01505</name>
</gene>
<evidence type="ECO:0000256" key="10">
    <source>
        <dbReference type="NCBIfam" id="TIGR01307"/>
    </source>
</evidence>
<proteinExistence type="inferred from homology"/>
<organism evidence="17 18">
    <name type="scientific">Candidatus Doudnabacteria bacterium RIFCSPLOWO2_01_FULL_44_21</name>
    <dbReference type="NCBI Taxonomy" id="1817841"/>
    <lineage>
        <taxon>Bacteria</taxon>
        <taxon>Candidatus Doudnaibacteriota</taxon>
    </lineage>
</organism>
<dbReference type="PANTHER" id="PTHR31637">
    <property type="entry name" value="2,3-BISPHOSPHOGLYCERATE-INDEPENDENT PHOSPHOGLYCERATE MUTASE"/>
    <property type="match status" value="1"/>
</dbReference>
<dbReference type="Pfam" id="PF06415">
    <property type="entry name" value="iPGM_N"/>
    <property type="match status" value="1"/>
</dbReference>
<dbReference type="GO" id="GO:0006096">
    <property type="term" value="P:glycolytic process"/>
    <property type="evidence" value="ECO:0007669"/>
    <property type="project" value="UniProtKB-UniRule"/>
</dbReference>
<evidence type="ECO:0000259" key="16">
    <source>
        <dbReference type="Pfam" id="PF06415"/>
    </source>
</evidence>
<dbReference type="EMBL" id="MFFB01000018">
    <property type="protein sequence ID" value="OGE94458.1"/>
    <property type="molecule type" value="Genomic_DNA"/>
</dbReference>
<evidence type="ECO:0000313" key="18">
    <source>
        <dbReference type="Proteomes" id="UP000177281"/>
    </source>
</evidence>
<evidence type="ECO:0000256" key="1">
    <source>
        <dbReference type="ARBA" id="ARBA00000370"/>
    </source>
</evidence>
<feature type="binding site" evidence="9 13">
    <location>
        <position position="15"/>
    </location>
    <ligand>
        <name>Mn(2+)</name>
        <dbReference type="ChEBI" id="CHEBI:29035"/>
        <label>2</label>
    </ligand>
</feature>
<feature type="chain" id="PRO_5009520425" description="2,3-bisphosphoglycerate-independent phosphoglycerate mutase" evidence="14">
    <location>
        <begin position="23"/>
        <end position="532"/>
    </location>
</feature>
<evidence type="ECO:0000256" key="4">
    <source>
        <dbReference type="ARBA" id="ARBA00008819"/>
    </source>
</evidence>
<comment type="similarity">
    <text evidence="4 9">Belongs to the BPG-independent phosphoglycerate mutase family.</text>
</comment>
<sequence length="532" mass="58636">MRFQPYKKLVLVVLDGFGIATASGSNAVTLAQPATLNYLIENFPSTTLQASGPSVGLPWGEMGNSEVGHLNLGAGRIVGQDLARITAAIEDRSFFNNSAFLEAINHVKQNQSNLHLVGLISPGGVHSHDEHINALLGLAAEQGITNVFIHMFLDGRDTPEQIALESLEKLDKKIQFFKVGKIATVTGRFYAMDRAEHWNLTEATYRAMVFGEGLQSTSAHKAIMDNYDQHIFDEMIPPTVILQEDNKPIVISDNDAVIHFNFRPDRALQIIRSLTESGFNKFSHPVKQFKNLLVVTMTEYAKDLPVKIAFPPQGVINSFAELLSNKGLRQFHIAESEKYAHVSVFFNGGIINPFPGEDREIVTSPASNYQNYVDVPEMSAHKIIDVLQSRLKENYDFYLVNFANADMVGHTGNMNASIKAIKVIDDCIKRIYEECAAQDLAMIITADHGNIEEIADIRTGARNKEHSTNPVPMILIANQFKSANPKKGGIESLAGVVPIGVLSDIAPTMLELMGIEKPMEMTGLSLLPQLIK</sequence>
<comment type="cofactor">
    <cofactor evidence="9">
        <name>Mn(2+)</name>
        <dbReference type="ChEBI" id="CHEBI:29035"/>
    </cofactor>
    <text evidence="9">Binds 2 manganese ions per subunit.</text>
</comment>
<evidence type="ECO:0000256" key="11">
    <source>
        <dbReference type="PIRSR" id="PIRSR001492-1"/>
    </source>
</evidence>
<dbReference type="Proteomes" id="UP000177281">
    <property type="component" value="Unassembled WGS sequence"/>
</dbReference>
<dbReference type="SUPFAM" id="SSF53649">
    <property type="entry name" value="Alkaline phosphatase-like"/>
    <property type="match status" value="1"/>
</dbReference>
<keyword evidence="14" id="KW-0732">Signal</keyword>
<dbReference type="InterPro" id="IPR017850">
    <property type="entry name" value="Alkaline_phosphatase_core_sf"/>
</dbReference>
<comment type="caution">
    <text evidence="17">The sequence shown here is derived from an EMBL/GenBank/DDBJ whole genome shotgun (WGS) entry which is preliminary data.</text>
</comment>
<dbReference type="PANTHER" id="PTHR31637:SF0">
    <property type="entry name" value="2,3-BISPHOSPHOGLYCERATE-INDEPENDENT PHOSPHOGLYCERATE MUTASE"/>
    <property type="match status" value="1"/>
</dbReference>
<feature type="active site" description="Phosphoserine intermediate" evidence="9 11">
    <location>
        <position position="65"/>
    </location>
</feature>
<dbReference type="InterPro" id="IPR036646">
    <property type="entry name" value="PGAM_B_sf"/>
</dbReference>
<accession>A0A1F5PX09</accession>
<dbReference type="PIRSF" id="PIRSF001492">
    <property type="entry name" value="IPGAM"/>
    <property type="match status" value="1"/>
</dbReference>
<evidence type="ECO:0000256" key="3">
    <source>
        <dbReference type="ARBA" id="ARBA00004798"/>
    </source>
</evidence>
<feature type="binding site" evidence="9 12">
    <location>
        <position position="194"/>
    </location>
    <ligand>
        <name>substrate</name>
    </ligand>
</feature>
<feature type="binding site" evidence="9 12">
    <location>
        <position position="188"/>
    </location>
    <ligand>
        <name>substrate</name>
    </ligand>
</feature>
<dbReference type="GO" id="GO:0004619">
    <property type="term" value="F:phosphoglycerate mutase activity"/>
    <property type="evidence" value="ECO:0007669"/>
    <property type="project" value="UniProtKB-UniRule"/>
</dbReference>
<keyword evidence="7 9" id="KW-0464">Manganese</keyword>
<dbReference type="UniPathway" id="UPA00109">
    <property type="reaction ID" value="UER00186"/>
</dbReference>
<dbReference type="Gene3D" id="3.40.720.10">
    <property type="entry name" value="Alkaline Phosphatase, subunit A"/>
    <property type="match status" value="1"/>
</dbReference>
<dbReference type="GO" id="GO:0005829">
    <property type="term" value="C:cytosol"/>
    <property type="evidence" value="ECO:0007669"/>
    <property type="project" value="TreeGrafter"/>
</dbReference>
<feature type="signal peptide" evidence="14">
    <location>
        <begin position="1"/>
        <end position="22"/>
    </location>
</feature>
<evidence type="ECO:0000256" key="2">
    <source>
        <dbReference type="ARBA" id="ARBA00002315"/>
    </source>
</evidence>
<dbReference type="Gene3D" id="3.40.1450.10">
    <property type="entry name" value="BPG-independent phosphoglycerate mutase, domain B"/>
    <property type="match status" value="1"/>
</dbReference>
<dbReference type="InterPro" id="IPR006124">
    <property type="entry name" value="Metalloenzyme"/>
</dbReference>
<dbReference type="EC" id="5.4.2.12" evidence="9 10"/>
<name>A0A1F5PX09_9BACT</name>
<evidence type="ECO:0000256" key="9">
    <source>
        <dbReference type="HAMAP-Rule" id="MF_01038"/>
    </source>
</evidence>
<comment type="catalytic activity">
    <reaction evidence="1 9">
        <text>(2R)-2-phosphoglycerate = (2R)-3-phosphoglycerate</text>
        <dbReference type="Rhea" id="RHEA:15901"/>
        <dbReference type="ChEBI" id="CHEBI:58272"/>
        <dbReference type="ChEBI" id="CHEBI:58289"/>
        <dbReference type="EC" id="5.4.2.12"/>
    </reaction>
</comment>
<reference evidence="17 18" key="1">
    <citation type="journal article" date="2016" name="Nat. Commun.">
        <title>Thousands of microbial genomes shed light on interconnected biogeochemical processes in an aquifer system.</title>
        <authorList>
            <person name="Anantharaman K."/>
            <person name="Brown C.T."/>
            <person name="Hug L.A."/>
            <person name="Sharon I."/>
            <person name="Castelle C.J."/>
            <person name="Probst A.J."/>
            <person name="Thomas B.C."/>
            <person name="Singh A."/>
            <person name="Wilkins M.J."/>
            <person name="Karaoz U."/>
            <person name="Brodie E.L."/>
            <person name="Williams K.H."/>
            <person name="Hubbard S.S."/>
            <person name="Banfield J.F."/>
        </authorList>
    </citation>
    <scope>NUCLEOTIDE SEQUENCE [LARGE SCALE GENOMIC DNA]</scope>
</reference>
<evidence type="ECO:0000256" key="13">
    <source>
        <dbReference type="PIRSR" id="PIRSR001492-3"/>
    </source>
</evidence>
<keyword evidence="8 9" id="KW-0413">Isomerase</keyword>
<comment type="subunit">
    <text evidence="9">Monomer.</text>
</comment>
<dbReference type="CDD" id="cd16010">
    <property type="entry name" value="iPGM"/>
    <property type="match status" value="1"/>
</dbReference>
<dbReference type="STRING" id="1817841.A3B10_01505"/>
<keyword evidence="5 9" id="KW-0479">Metal-binding</keyword>
<feature type="binding site" evidence="9 13">
    <location>
        <position position="447"/>
    </location>
    <ligand>
        <name>Mn(2+)</name>
        <dbReference type="ChEBI" id="CHEBI:29035"/>
        <label>2</label>
    </ligand>
</feature>
<evidence type="ECO:0000313" key="17">
    <source>
        <dbReference type="EMBL" id="OGE94458.1"/>
    </source>
</evidence>
<feature type="binding site" evidence="9 13">
    <location>
        <position position="410"/>
    </location>
    <ligand>
        <name>Mn(2+)</name>
        <dbReference type="ChEBI" id="CHEBI:29035"/>
        <label>1</label>
    </ligand>
</feature>
<dbReference type="AlphaFoldDB" id="A0A1F5PX09"/>
<feature type="binding site" evidence="9 13">
    <location>
        <position position="448"/>
    </location>
    <ligand>
        <name>Mn(2+)</name>
        <dbReference type="ChEBI" id="CHEBI:29035"/>
        <label>2</label>
    </ligand>
</feature>
<evidence type="ECO:0000256" key="8">
    <source>
        <dbReference type="ARBA" id="ARBA00023235"/>
    </source>
</evidence>
<dbReference type="GO" id="GO:0030145">
    <property type="term" value="F:manganese ion binding"/>
    <property type="evidence" value="ECO:0007669"/>
    <property type="project" value="UniProtKB-UniRule"/>
</dbReference>
<keyword evidence="6 9" id="KW-0324">Glycolysis</keyword>
<dbReference type="FunFam" id="3.40.1450.10:FF:000002">
    <property type="entry name" value="2,3-bisphosphoglycerate-independent phosphoglycerate mutase"/>
    <property type="match status" value="1"/>
</dbReference>
<dbReference type="InterPro" id="IPR005995">
    <property type="entry name" value="Pgm_bpd_ind"/>
</dbReference>
<comment type="function">
    <text evidence="2 9">Catalyzes the interconversion of 2-phosphoglycerate and 3-phosphoglycerate.</text>
</comment>
<feature type="domain" description="BPG-independent PGAM N-terminal" evidence="16">
    <location>
        <begin position="85"/>
        <end position="301"/>
    </location>
</feature>
<evidence type="ECO:0000259" key="15">
    <source>
        <dbReference type="Pfam" id="PF01676"/>
    </source>
</evidence>
<evidence type="ECO:0000256" key="12">
    <source>
        <dbReference type="PIRSR" id="PIRSR001492-2"/>
    </source>
</evidence>
<feature type="binding site" evidence="9 13">
    <location>
        <position position="406"/>
    </location>
    <ligand>
        <name>Mn(2+)</name>
        <dbReference type="ChEBI" id="CHEBI:29035"/>
        <label>1</label>
    </ligand>
</feature>
<evidence type="ECO:0000256" key="7">
    <source>
        <dbReference type="ARBA" id="ARBA00023211"/>
    </source>
</evidence>
<evidence type="ECO:0000256" key="14">
    <source>
        <dbReference type="SAM" id="SignalP"/>
    </source>
</evidence>
<dbReference type="HAMAP" id="MF_01038">
    <property type="entry name" value="GpmI"/>
    <property type="match status" value="1"/>
</dbReference>
<feature type="binding site" evidence="9 12">
    <location>
        <begin position="156"/>
        <end position="157"/>
    </location>
    <ligand>
        <name>substrate</name>
    </ligand>
</feature>
<evidence type="ECO:0000256" key="6">
    <source>
        <dbReference type="ARBA" id="ARBA00023152"/>
    </source>
</evidence>
<feature type="binding site" evidence="9 12">
    <location>
        <begin position="263"/>
        <end position="266"/>
    </location>
    <ligand>
        <name>substrate</name>
    </ligand>
</feature>
<feature type="binding site" evidence="9 13">
    <location>
        <position position="65"/>
    </location>
    <ligand>
        <name>Mn(2+)</name>
        <dbReference type="ChEBI" id="CHEBI:29035"/>
        <label>2</label>
    </ligand>
</feature>
<dbReference type="SUPFAM" id="SSF64158">
    <property type="entry name" value="2,3-Bisphosphoglycerate-independent phosphoglycerate mutase, substrate-binding domain"/>
    <property type="match status" value="1"/>
</dbReference>